<comment type="caution">
    <text evidence="2">Lacks conserved residue(s) required for the propagation of feature annotation.</text>
</comment>
<dbReference type="GO" id="GO:0003777">
    <property type="term" value="F:microtubule motor activity"/>
    <property type="evidence" value="ECO:0007669"/>
    <property type="project" value="InterPro"/>
</dbReference>
<feature type="domain" description="Kinesin motor" evidence="3">
    <location>
        <begin position="1"/>
        <end position="205"/>
    </location>
</feature>
<keyword evidence="1" id="KW-0505">Motor protein</keyword>
<evidence type="ECO:0000259" key="3">
    <source>
        <dbReference type="PROSITE" id="PS50067"/>
    </source>
</evidence>
<dbReference type="InterPro" id="IPR036961">
    <property type="entry name" value="Kinesin_motor_dom_sf"/>
</dbReference>
<comment type="similarity">
    <text evidence="2">Belongs to the TRAFAC class myosin-kinesin ATPase superfamily. Kinesin family.</text>
</comment>
<dbReference type="GO" id="GO:0007018">
    <property type="term" value="P:microtubule-based movement"/>
    <property type="evidence" value="ECO:0007669"/>
    <property type="project" value="InterPro"/>
</dbReference>
<dbReference type="InterPro" id="IPR027417">
    <property type="entry name" value="P-loop_NTPase"/>
</dbReference>
<dbReference type="InterPro" id="IPR001752">
    <property type="entry name" value="Kinesin_motor_dom"/>
</dbReference>
<proteinExistence type="inferred from homology"/>
<dbReference type="AlphaFoldDB" id="A0A699Z7Y4"/>
<accession>A0A699Z7Y4</accession>
<comment type="caution">
    <text evidence="4">The sequence shown here is derived from an EMBL/GenBank/DDBJ whole genome shotgun (WGS) entry which is preliminary data.</text>
</comment>
<dbReference type="PANTHER" id="PTHR47972:SF28">
    <property type="entry name" value="KINESIN-LIKE PROTEIN KLP-3"/>
    <property type="match status" value="1"/>
</dbReference>
<sequence length="227" mass="24422">MLLITKHLTQAYAEHGKPGSSPAGCETVWERNPGAMVFSLYTPGLLCVAQEGVTCSEDVLWLMEKGARNRKSAETRMNERSSRSHQVLTVIVDGDNLVTGAQTHGCLHLVDLAGSERTNKSEATGDRLVEANHINSSLSALGDVMAALASKAKHVPFRNSKLTQLLADSLSGQAKVMMFMHIAPEGNSYQETLSTLKFATRVSEITLGQVCALTLPAMEGPYPLSVP</sequence>
<dbReference type="SUPFAM" id="SSF52540">
    <property type="entry name" value="P-loop containing nucleoside triphosphate hydrolases"/>
    <property type="match status" value="1"/>
</dbReference>
<name>A0A699Z7Y4_HAELA</name>
<dbReference type="SMART" id="SM00129">
    <property type="entry name" value="KISc"/>
    <property type="match status" value="1"/>
</dbReference>
<evidence type="ECO:0000313" key="4">
    <source>
        <dbReference type="EMBL" id="GFH17655.1"/>
    </source>
</evidence>
<dbReference type="Pfam" id="PF00225">
    <property type="entry name" value="Kinesin"/>
    <property type="match status" value="1"/>
</dbReference>
<dbReference type="EMBL" id="BLLF01001182">
    <property type="protein sequence ID" value="GFH17655.1"/>
    <property type="molecule type" value="Genomic_DNA"/>
</dbReference>
<keyword evidence="5" id="KW-1185">Reference proteome</keyword>
<dbReference type="Gene3D" id="3.40.850.10">
    <property type="entry name" value="Kinesin motor domain"/>
    <property type="match status" value="1"/>
</dbReference>
<organism evidence="4 5">
    <name type="scientific">Haematococcus lacustris</name>
    <name type="common">Green alga</name>
    <name type="synonym">Haematococcus pluvialis</name>
    <dbReference type="NCBI Taxonomy" id="44745"/>
    <lineage>
        <taxon>Eukaryota</taxon>
        <taxon>Viridiplantae</taxon>
        <taxon>Chlorophyta</taxon>
        <taxon>core chlorophytes</taxon>
        <taxon>Chlorophyceae</taxon>
        <taxon>CS clade</taxon>
        <taxon>Chlamydomonadales</taxon>
        <taxon>Haematococcaceae</taxon>
        <taxon>Haematococcus</taxon>
    </lineage>
</organism>
<reference evidence="4 5" key="1">
    <citation type="submission" date="2020-02" db="EMBL/GenBank/DDBJ databases">
        <title>Draft genome sequence of Haematococcus lacustris strain NIES-144.</title>
        <authorList>
            <person name="Morimoto D."/>
            <person name="Nakagawa S."/>
            <person name="Yoshida T."/>
            <person name="Sawayama S."/>
        </authorList>
    </citation>
    <scope>NUCLEOTIDE SEQUENCE [LARGE SCALE GENOMIC DNA]</scope>
    <source>
        <strain evidence="4 5">NIES-144</strain>
    </source>
</reference>
<dbReference type="Proteomes" id="UP000485058">
    <property type="component" value="Unassembled WGS sequence"/>
</dbReference>
<protein>
    <submittedName>
        <fullName evidence="4">Kinesin-4</fullName>
    </submittedName>
</protein>
<dbReference type="InterPro" id="IPR027640">
    <property type="entry name" value="Kinesin-like_fam"/>
</dbReference>
<dbReference type="PRINTS" id="PR00380">
    <property type="entry name" value="KINESINHEAVY"/>
</dbReference>
<dbReference type="GO" id="GO:0005524">
    <property type="term" value="F:ATP binding"/>
    <property type="evidence" value="ECO:0007669"/>
    <property type="project" value="InterPro"/>
</dbReference>
<evidence type="ECO:0000313" key="5">
    <source>
        <dbReference type="Proteomes" id="UP000485058"/>
    </source>
</evidence>
<dbReference type="PANTHER" id="PTHR47972">
    <property type="entry name" value="KINESIN-LIKE PROTEIN KLP-3"/>
    <property type="match status" value="1"/>
</dbReference>
<gene>
    <name evidence="4" type="ORF">HaLaN_14335</name>
</gene>
<dbReference type="PROSITE" id="PS50067">
    <property type="entry name" value="KINESIN_MOTOR_2"/>
    <property type="match status" value="1"/>
</dbReference>
<evidence type="ECO:0000256" key="1">
    <source>
        <dbReference type="ARBA" id="ARBA00023175"/>
    </source>
</evidence>
<dbReference type="GO" id="GO:0008017">
    <property type="term" value="F:microtubule binding"/>
    <property type="evidence" value="ECO:0007669"/>
    <property type="project" value="InterPro"/>
</dbReference>
<dbReference type="GO" id="GO:0015630">
    <property type="term" value="C:microtubule cytoskeleton"/>
    <property type="evidence" value="ECO:0007669"/>
    <property type="project" value="TreeGrafter"/>
</dbReference>
<evidence type="ECO:0000256" key="2">
    <source>
        <dbReference type="PROSITE-ProRule" id="PRU00283"/>
    </source>
</evidence>